<feature type="compositionally biased region" description="Basic and acidic residues" evidence="1">
    <location>
        <begin position="472"/>
        <end position="482"/>
    </location>
</feature>
<dbReference type="InterPro" id="IPR036412">
    <property type="entry name" value="HAD-like_sf"/>
</dbReference>
<feature type="region of interest" description="Disordered" evidence="1">
    <location>
        <begin position="33"/>
        <end position="110"/>
    </location>
</feature>
<dbReference type="EMBL" id="ATAM02000011">
    <property type="protein sequence ID" value="KAL0242233.1"/>
    <property type="molecule type" value="Genomic_DNA"/>
</dbReference>
<feature type="compositionally biased region" description="Basic and acidic residues" evidence="1">
    <location>
        <begin position="611"/>
        <end position="642"/>
    </location>
</feature>
<dbReference type="PROSITE" id="PS50969">
    <property type="entry name" value="FCP1"/>
    <property type="match status" value="1"/>
</dbReference>
<evidence type="ECO:0000313" key="3">
    <source>
        <dbReference type="EMBL" id="KAL0242233.1"/>
    </source>
</evidence>
<dbReference type="InterPro" id="IPR004274">
    <property type="entry name" value="FCP1_dom"/>
</dbReference>
<evidence type="ECO:0000259" key="2">
    <source>
        <dbReference type="PROSITE" id="PS50969"/>
    </source>
</evidence>
<reference evidence="3 4" key="2">
    <citation type="submission" date="2024-01" db="EMBL/GenBank/DDBJ databases">
        <title>Comparative genomics of Cryptococcus and Kwoniella reveals pathogenesis evolution and contrasting modes of karyotype evolution via chromosome fusion or intercentromeric recombination.</title>
        <authorList>
            <person name="Coelho M.A."/>
            <person name="David-Palma M."/>
            <person name="Shea T."/>
            <person name="Bowers K."/>
            <person name="Mcginley-Smith S."/>
            <person name="Mohammad A.W."/>
            <person name="Gnirke A."/>
            <person name="Yurkov A.M."/>
            <person name="Nowrousian M."/>
            <person name="Sun S."/>
            <person name="Cuomo C.A."/>
            <person name="Heitman J."/>
        </authorList>
    </citation>
    <scope>NUCLEOTIDE SEQUENCE [LARGE SCALE GENOMIC DNA]</scope>
    <source>
        <strain evidence="3 4">IND107</strain>
    </source>
</reference>
<feature type="compositionally biased region" description="Low complexity" evidence="1">
    <location>
        <begin position="61"/>
        <end position="83"/>
    </location>
</feature>
<feature type="domain" description="FCP1 homology" evidence="2">
    <location>
        <begin position="136"/>
        <end position="342"/>
    </location>
</feature>
<organism evidence="3 4">
    <name type="scientific">Cryptococcus tetragattii IND107</name>
    <dbReference type="NCBI Taxonomy" id="1296105"/>
    <lineage>
        <taxon>Eukaryota</taxon>
        <taxon>Fungi</taxon>
        <taxon>Dikarya</taxon>
        <taxon>Basidiomycota</taxon>
        <taxon>Agaricomycotina</taxon>
        <taxon>Tremellomycetes</taxon>
        <taxon>Tremellales</taxon>
        <taxon>Cryptococcaceae</taxon>
        <taxon>Cryptococcus</taxon>
        <taxon>Cryptococcus gattii species complex</taxon>
    </lineage>
</organism>
<feature type="compositionally biased region" description="Low complexity" evidence="1">
    <location>
        <begin position="487"/>
        <end position="499"/>
    </location>
</feature>
<feature type="compositionally biased region" description="Basic and acidic residues" evidence="1">
    <location>
        <begin position="529"/>
        <end position="542"/>
    </location>
</feature>
<dbReference type="PANTHER" id="PTHR12210">
    <property type="entry name" value="DULLARD PROTEIN PHOSPHATASE"/>
    <property type="match status" value="1"/>
</dbReference>
<dbReference type="Gene3D" id="3.40.50.1000">
    <property type="entry name" value="HAD superfamily/HAD-like"/>
    <property type="match status" value="1"/>
</dbReference>
<dbReference type="InterPro" id="IPR050365">
    <property type="entry name" value="TIM50"/>
</dbReference>
<dbReference type="SMART" id="SM00577">
    <property type="entry name" value="CPDc"/>
    <property type="match status" value="1"/>
</dbReference>
<evidence type="ECO:0000313" key="4">
    <source>
        <dbReference type="Proteomes" id="UP000054399"/>
    </source>
</evidence>
<reference evidence="4" key="1">
    <citation type="submission" date="2015-01" db="EMBL/GenBank/DDBJ databases">
        <title>The Genome Sequence of Cryptococcus gattii MMRL2647.</title>
        <authorList>
            <consortium name="The Broad Institute Genomics Platform"/>
            <person name="Cuomo C."/>
            <person name="Litvintseva A."/>
            <person name="Chen Y."/>
            <person name="Heitman J."/>
            <person name="Sun S."/>
            <person name="Springer D."/>
            <person name="Dromer F."/>
            <person name="Young S."/>
            <person name="Zeng Q."/>
            <person name="Gargeya S."/>
            <person name="Abouelleil A."/>
            <person name="Alvarado L."/>
            <person name="Chapman S.B."/>
            <person name="Gainer-Dewar J."/>
            <person name="Goldberg J."/>
            <person name="Griggs A."/>
            <person name="Gujja S."/>
            <person name="Hansen M."/>
            <person name="Howarth C."/>
            <person name="Imamovic A."/>
            <person name="Larimer J."/>
            <person name="Murphy C."/>
            <person name="Naylor J."/>
            <person name="Pearson M."/>
            <person name="Priest M."/>
            <person name="Roberts A."/>
            <person name="Saif S."/>
            <person name="Shea T."/>
            <person name="Sykes S."/>
            <person name="Wortman J."/>
            <person name="Nusbaum C."/>
            <person name="Birren B."/>
        </authorList>
    </citation>
    <scope>NUCLEOTIDE SEQUENCE [LARGE SCALE GENOMIC DNA]</scope>
    <source>
        <strain evidence="4">IND107</strain>
    </source>
</reference>
<gene>
    <name evidence="3" type="ORF">I308_105862</name>
</gene>
<dbReference type="InterPro" id="IPR023214">
    <property type="entry name" value="HAD_sf"/>
</dbReference>
<feature type="compositionally biased region" description="Basic and acidic residues" evidence="1">
    <location>
        <begin position="581"/>
        <end position="590"/>
    </location>
</feature>
<feature type="region of interest" description="Disordered" evidence="1">
    <location>
        <begin position="562"/>
        <end position="666"/>
    </location>
</feature>
<dbReference type="SUPFAM" id="SSF56784">
    <property type="entry name" value="HAD-like"/>
    <property type="match status" value="1"/>
</dbReference>
<accession>A0ABR3BKB9</accession>
<feature type="region of interest" description="Disordered" evidence="1">
    <location>
        <begin position="469"/>
        <end position="543"/>
    </location>
</feature>
<proteinExistence type="predicted"/>
<keyword evidence="4" id="KW-1185">Reference proteome</keyword>
<name>A0ABR3BKB9_9TREE</name>
<comment type="caution">
    <text evidence="3">The sequence shown here is derived from an EMBL/GenBank/DDBJ whole genome shotgun (WGS) entry which is preliminary data.</text>
</comment>
<evidence type="ECO:0000256" key="1">
    <source>
        <dbReference type="SAM" id="MobiDB-lite"/>
    </source>
</evidence>
<feature type="compositionally biased region" description="Basic and acidic residues" evidence="1">
    <location>
        <begin position="35"/>
        <end position="49"/>
    </location>
</feature>
<sequence>MPNPRLKALAITDLKPSFSLSIISHVISMSFSRSSQHDELPRQELERPPRHTRLRREWRRYSPSWPVDSSSPPPDYRSYSTSPVRSARLYHSRPSPSETSRATWRPPPPPLVSLPPPHYVDLARPSAKKNKALVKKTITPKLLVLDLNGALVWRNRSYRAHMSNPRPYLSCFLEYLFLPEPQSDNGNKSGDIQSVRPWEVFVWSSAQPHNVRAMVEACFGSRWIEGIWEQASEEGKKGVKDGEGRLLGVWARDKMGLKGSDYSRKVQTTKDLRKVLSHLTDTKKFPDPTSPYSEKTIVLLDDSPLKAVFQPWNHIVIPEFDKALYRSSRLAAGLKSDHYDDYDDGEASTSQIGQDPEMDKILLAVIGILDQLRYVSNVPLWVRAGGLTFDLDETNLHPPTHESLPSHEDYEHWFDDQEVYLKWVTKGEEALKRKGIEVRHGLDISPYPPSREPQDGIFHDAPIASLRSPSLHLREEREESRTRHYSPSRPASCLSSSSSDDNIDFEVSEGEMECTKSESALVRRRRKERTRDKVERRARKEQQQFAMYAESRADKETIIGESHLSCPADLSTNENESVSSESERDGKALDDNDIESVETRKKAVHQHSKQRTAERKVEKNEKERELEQMRRERKGERASGEGRKKKNSASAETAPDQAVGLSNDSG</sequence>
<dbReference type="GeneID" id="91992717"/>
<dbReference type="Proteomes" id="UP000054399">
    <property type="component" value="Unassembled WGS sequence"/>
</dbReference>
<protein>
    <recommendedName>
        <fullName evidence="2">FCP1 homology domain-containing protein</fullName>
    </recommendedName>
</protein>
<feature type="compositionally biased region" description="Acidic residues" evidence="1">
    <location>
        <begin position="501"/>
        <end position="512"/>
    </location>
</feature>
<dbReference type="RefSeq" id="XP_066611615.1">
    <property type="nucleotide sequence ID" value="XM_066760311.1"/>
</dbReference>